<reference evidence="2 3" key="1">
    <citation type="submission" date="2017-12" db="EMBL/GenBank/DDBJ databases">
        <title>Phylogenetic diversity of female urinary microbiome.</title>
        <authorList>
            <person name="Thomas-White K."/>
            <person name="Wolfe A.J."/>
        </authorList>
    </citation>
    <scope>NUCLEOTIDE SEQUENCE [LARGE SCALE GENOMIC DNA]</scope>
    <source>
        <strain evidence="2 3">UMB0321</strain>
    </source>
</reference>
<dbReference type="EMBL" id="PKJO01000011">
    <property type="protein sequence ID" value="PLA39739.1"/>
    <property type="molecule type" value="Genomic_DNA"/>
</dbReference>
<sequence>MLQKIHIQNFKSYKNQDLHLAPLTLMIGANASGKSNAIEAFRFLCWLAGGQKLSVLQNAVNDSEKIIRGNVWDLFYPESGSFVLGGTTDDKAWNTFEVELDLRNNEELHIKQEKITAVDEKVPLYEIKQISKGLGTDVSVAYNNFAKGMKPQIRCTDQITIMNQLSGPAPFAAKDKKAQKEIPKITNRFQELLSNTLFLDPVPYLMREDSYPNRRLQGNCSNLSGVLYTLWENEKNRPAILDFIKSLPEQDIKDIRFSKNGRGEVYLELVENFGNQERSQSAGLLSDGTLRVLAIAAALLSVQEGSTVVIEEVDNGIHPSRARQLLETMQRQAEKRKIRLLLSTHNPALMDALPDNALGDVVFCYRDMNEGDSRLIKLSDLSDYPELILQGKLGGLVTKGIVDRFVKNPVDKEEKKRKALAWLENIKGNS</sequence>
<dbReference type="Pfam" id="PF13304">
    <property type="entry name" value="AAA_21"/>
    <property type="match status" value="2"/>
</dbReference>
<organism evidence="2 3">
    <name type="scientific">Neisseria sicca</name>
    <dbReference type="NCBI Taxonomy" id="490"/>
    <lineage>
        <taxon>Bacteria</taxon>
        <taxon>Pseudomonadati</taxon>
        <taxon>Pseudomonadota</taxon>
        <taxon>Betaproteobacteria</taxon>
        <taxon>Neisseriales</taxon>
        <taxon>Neisseriaceae</taxon>
        <taxon>Neisseria</taxon>
    </lineage>
</organism>
<protein>
    <submittedName>
        <fullName evidence="2">ATPase</fullName>
    </submittedName>
</protein>
<feature type="domain" description="ATPase AAA-type core" evidence="1">
    <location>
        <begin position="23"/>
        <end position="70"/>
    </location>
</feature>
<dbReference type="SUPFAM" id="SSF52540">
    <property type="entry name" value="P-loop containing nucleoside triphosphate hydrolases"/>
    <property type="match status" value="1"/>
</dbReference>
<dbReference type="CDD" id="cd00267">
    <property type="entry name" value="ABC_ATPase"/>
    <property type="match status" value="1"/>
</dbReference>
<proteinExistence type="predicted"/>
<evidence type="ECO:0000313" key="2">
    <source>
        <dbReference type="EMBL" id="PLA39739.1"/>
    </source>
</evidence>
<dbReference type="GO" id="GO:0005524">
    <property type="term" value="F:ATP binding"/>
    <property type="evidence" value="ECO:0007669"/>
    <property type="project" value="InterPro"/>
</dbReference>
<name>A0A2I1XAW7_NEISI</name>
<feature type="domain" description="ATPase AAA-type core" evidence="1">
    <location>
        <begin position="168"/>
        <end position="351"/>
    </location>
</feature>
<dbReference type="PANTHER" id="PTHR40396:SF1">
    <property type="entry name" value="ATPASE AAA-TYPE CORE DOMAIN-CONTAINING PROTEIN"/>
    <property type="match status" value="1"/>
</dbReference>
<dbReference type="PIRSF" id="PIRSF029347">
    <property type="entry name" value="RecF"/>
    <property type="match status" value="1"/>
</dbReference>
<dbReference type="InterPro" id="IPR003959">
    <property type="entry name" value="ATPase_AAA_core"/>
</dbReference>
<dbReference type="Proteomes" id="UP000234767">
    <property type="component" value="Unassembled WGS sequence"/>
</dbReference>
<dbReference type="InterPro" id="IPR027417">
    <property type="entry name" value="P-loop_NTPase"/>
</dbReference>
<dbReference type="AlphaFoldDB" id="A0A2I1XAW7"/>
<evidence type="ECO:0000259" key="1">
    <source>
        <dbReference type="Pfam" id="PF13304"/>
    </source>
</evidence>
<dbReference type="InterPro" id="IPR014555">
    <property type="entry name" value="RecF-like"/>
</dbReference>
<evidence type="ECO:0000313" key="3">
    <source>
        <dbReference type="Proteomes" id="UP000234767"/>
    </source>
</evidence>
<gene>
    <name evidence="2" type="ORF">CYK00_08940</name>
</gene>
<accession>A0A2I1XAW7</accession>
<dbReference type="Gene3D" id="3.40.50.300">
    <property type="entry name" value="P-loop containing nucleotide triphosphate hydrolases"/>
    <property type="match status" value="1"/>
</dbReference>
<comment type="caution">
    <text evidence="2">The sequence shown here is derived from an EMBL/GenBank/DDBJ whole genome shotgun (WGS) entry which is preliminary data.</text>
</comment>
<dbReference type="RefSeq" id="WP_101810609.1">
    <property type="nucleotide sequence ID" value="NZ_PKJO01000011.1"/>
</dbReference>
<dbReference type="GO" id="GO:0016887">
    <property type="term" value="F:ATP hydrolysis activity"/>
    <property type="evidence" value="ECO:0007669"/>
    <property type="project" value="InterPro"/>
</dbReference>
<dbReference type="PANTHER" id="PTHR40396">
    <property type="entry name" value="ATPASE-LIKE PROTEIN"/>
    <property type="match status" value="1"/>
</dbReference>